<evidence type="ECO:0000313" key="2">
    <source>
        <dbReference type="EnsemblMetazoa" id="Aqu2.1.01748_001"/>
    </source>
</evidence>
<dbReference type="EnsemblMetazoa" id="Aqu2.1.01748_001">
    <property type="protein sequence ID" value="Aqu2.1.01748_001"/>
    <property type="gene ID" value="Aqu2.1.01748"/>
</dbReference>
<keyword evidence="1" id="KW-0175">Coiled coil</keyword>
<feature type="coiled-coil region" evidence="1">
    <location>
        <begin position="19"/>
        <end position="53"/>
    </location>
</feature>
<evidence type="ECO:0000256" key="1">
    <source>
        <dbReference type="SAM" id="Coils"/>
    </source>
</evidence>
<organism evidence="2">
    <name type="scientific">Amphimedon queenslandica</name>
    <name type="common">Sponge</name>
    <dbReference type="NCBI Taxonomy" id="400682"/>
    <lineage>
        <taxon>Eukaryota</taxon>
        <taxon>Metazoa</taxon>
        <taxon>Porifera</taxon>
        <taxon>Demospongiae</taxon>
        <taxon>Heteroscleromorpha</taxon>
        <taxon>Haplosclerida</taxon>
        <taxon>Niphatidae</taxon>
        <taxon>Amphimedon</taxon>
    </lineage>
</organism>
<protein>
    <submittedName>
        <fullName evidence="2">Uncharacterized protein</fullName>
    </submittedName>
</protein>
<accession>A0A1X7SI18</accession>
<dbReference type="AlphaFoldDB" id="A0A1X7SI18"/>
<reference evidence="2" key="1">
    <citation type="submission" date="2017-05" db="UniProtKB">
        <authorList>
            <consortium name="EnsemblMetazoa"/>
        </authorList>
    </citation>
    <scope>IDENTIFICATION</scope>
</reference>
<name>A0A1X7SI18_AMPQE</name>
<sequence length="58" mass="6825">VDELTIIKEQLHRTASATKDSLLKSDQQLDNKLDEMKQQFSIYSCQKQEIEELKDEIK</sequence>
<proteinExistence type="predicted"/>
<dbReference type="InParanoid" id="A0A1X7SI18"/>